<evidence type="ECO:0000256" key="3">
    <source>
        <dbReference type="ARBA" id="ARBA00022692"/>
    </source>
</evidence>
<dbReference type="HOGENOM" id="CLU_1472846_0_0_11"/>
<organism evidence="9 10">
    <name type="scientific">Corynebacterium halotolerans YIM 70093 = DSM 44683</name>
    <dbReference type="NCBI Taxonomy" id="1121362"/>
    <lineage>
        <taxon>Bacteria</taxon>
        <taxon>Bacillati</taxon>
        <taxon>Actinomycetota</taxon>
        <taxon>Actinomycetes</taxon>
        <taxon>Mycobacteriales</taxon>
        <taxon>Corynebacteriaceae</taxon>
        <taxon>Corynebacterium</taxon>
    </lineage>
</organism>
<accession>M1P424</accession>
<keyword evidence="3 7" id="KW-0812">Transmembrane</keyword>
<dbReference type="eggNOG" id="COG1714">
    <property type="taxonomic scope" value="Bacteria"/>
</dbReference>
<dbReference type="OrthoDB" id="4427845at2"/>
<dbReference type="KEGG" id="chn:A605_01960"/>
<comment type="subcellular location">
    <subcellularLocation>
        <location evidence="1">Cell membrane</location>
        <topology evidence="1">Multi-pass membrane protein</topology>
    </subcellularLocation>
</comment>
<proteinExistence type="predicted"/>
<keyword evidence="4 7" id="KW-1133">Transmembrane helix</keyword>
<evidence type="ECO:0000256" key="2">
    <source>
        <dbReference type="ARBA" id="ARBA00022475"/>
    </source>
</evidence>
<protein>
    <recommendedName>
        <fullName evidence="8">RDD domain-containing protein</fullName>
    </recommendedName>
</protein>
<dbReference type="AlphaFoldDB" id="M1P424"/>
<sequence>MHIPDPRAPDPDNPYNPTPRTEGPTNATPFANRTFMGSGDRVVDGMVPAGPWSRLAAWIIDASLVAIVMSGIISLFVGSIDVASPAANAITAPVLWLYLSLLQLTGMQTVGKRLLGIRVVRRDGSAVAAPQTLLRNAWVLFTAVPYVGWATTVLGIVIFISIFAAPQMQGLHDRLVQTAVIRR</sequence>
<dbReference type="RefSeq" id="WP_015399830.1">
    <property type="nucleotide sequence ID" value="NC_020302.1"/>
</dbReference>
<dbReference type="Pfam" id="PF06271">
    <property type="entry name" value="RDD"/>
    <property type="match status" value="1"/>
</dbReference>
<keyword evidence="2" id="KW-1003">Cell membrane</keyword>
<dbReference type="PANTHER" id="PTHR36115:SF6">
    <property type="entry name" value="PROLINE-RICH ANTIGEN HOMOLOG"/>
    <property type="match status" value="1"/>
</dbReference>
<dbReference type="InterPro" id="IPR010432">
    <property type="entry name" value="RDD"/>
</dbReference>
<feature type="transmembrane region" description="Helical" evidence="7">
    <location>
        <begin position="146"/>
        <end position="165"/>
    </location>
</feature>
<feature type="transmembrane region" description="Helical" evidence="7">
    <location>
        <begin position="55"/>
        <end position="77"/>
    </location>
</feature>
<evidence type="ECO:0000259" key="8">
    <source>
        <dbReference type="Pfam" id="PF06271"/>
    </source>
</evidence>
<evidence type="ECO:0000256" key="4">
    <source>
        <dbReference type="ARBA" id="ARBA00022989"/>
    </source>
</evidence>
<dbReference type="InterPro" id="IPR051791">
    <property type="entry name" value="Pra-immunoreactive"/>
</dbReference>
<evidence type="ECO:0000256" key="5">
    <source>
        <dbReference type="ARBA" id="ARBA00023136"/>
    </source>
</evidence>
<evidence type="ECO:0000256" key="1">
    <source>
        <dbReference type="ARBA" id="ARBA00004651"/>
    </source>
</evidence>
<evidence type="ECO:0000313" key="9">
    <source>
        <dbReference type="EMBL" id="AGF71406.1"/>
    </source>
</evidence>
<feature type="domain" description="RDD" evidence="8">
    <location>
        <begin position="49"/>
        <end position="175"/>
    </location>
</feature>
<keyword evidence="10" id="KW-1185">Reference proteome</keyword>
<dbReference type="Proteomes" id="UP000011723">
    <property type="component" value="Chromosome"/>
</dbReference>
<dbReference type="PANTHER" id="PTHR36115">
    <property type="entry name" value="PROLINE-RICH ANTIGEN HOMOLOG-RELATED"/>
    <property type="match status" value="1"/>
</dbReference>
<name>M1P424_9CORY</name>
<keyword evidence="5 7" id="KW-0472">Membrane</keyword>
<dbReference type="GO" id="GO:0005886">
    <property type="term" value="C:plasma membrane"/>
    <property type="evidence" value="ECO:0007669"/>
    <property type="project" value="UniProtKB-SubCell"/>
</dbReference>
<evidence type="ECO:0000313" key="10">
    <source>
        <dbReference type="Proteomes" id="UP000011723"/>
    </source>
</evidence>
<gene>
    <name evidence="9" type="ORF">A605_01960</name>
</gene>
<feature type="compositionally biased region" description="Basic and acidic residues" evidence="6">
    <location>
        <begin position="1"/>
        <end position="10"/>
    </location>
</feature>
<feature type="region of interest" description="Disordered" evidence="6">
    <location>
        <begin position="1"/>
        <end position="30"/>
    </location>
</feature>
<feature type="transmembrane region" description="Helical" evidence="7">
    <location>
        <begin position="89"/>
        <end position="106"/>
    </location>
</feature>
<evidence type="ECO:0000256" key="7">
    <source>
        <dbReference type="SAM" id="Phobius"/>
    </source>
</evidence>
<dbReference type="PATRIC" id="fig|1121362.3.peg.387"/>
<evidence type="ECO:0000256" key="6">
    <source>
        <dbReference type="SAM" id="MobiDB-lite"/>
    </source>
</evidence>
<reference evidence="9 10" key="1">
    <citation type="journal article" date="2012" name="Stand. Genomic Sci.">
        <title>Genome sequence of the halotolerant bacterium Corynebacterium halotolerans type strain YIM 70093(T) (= DSM 44683(T)).</title>
        <authorList>
            <person name="Ruckert C."/>
            <person name="Albersmeier A."/>
            <person name="Al-Dilaimi A."/>
            <person name="Niehaus K."/>
            <person name="Szczepanowski R."/>
            <person name="Kalinowski J."/>
        </authorList>
    </citation>
    <scope>NUCLEOTIDE SEQUENCE [LARGE SCALE GENOMIC DNA]</scope>
    <source>
        <strain evidence="9">YIM 70093</strain>
    </source>
</reference>
<dbReference type="EMBL" id="CP003697">
    <property type="protein sequence ID" value="AGF71406.1"/>
    <property type="molecule type" value="Genomic_DNA"/>
</dbReference>